<organism evidence="3 4">
    <name type="scientific">Drechslerella dactyloides</name>
    <name type="common">Nematode-trapping fungus</name>
    <name type="synonym">Arthrobotrys dactyloides</name>
    <dbReference type="NCBI Taxonomy" id="74499"/>
    <lineage>
        <taxon>Eukaryota</taxon>
        <taxon>Fungi</taxon>
        <taxon>Dikarya</taxon>
        <taxon>Ascomycota</taxon>
        <taxon>Pezizomycotina</taxon>
        <taxon>Orbiliomycetes</taxon>
        <taxon>Orbiliales</taxon>
        <taxon>Orbiliaceae</taxon>
        <taxon>Drechslerella</taxon>
    </lineage>
</organism>
<dbReference type="AlphaFoldDB" id="A0AAD6IXZ1"/>
<feature type="region of interest" description="Disordered" evidence="1">
    <location>
        <begin position="151"/>
        <end position="249"/>
    </location>
</feature>
<evidence type="ECO:0000313" key="4">
    <source>
        <dbReference type="Proteomes" id="UP001221413"/>
    </source>
</evidence>
<reference evidence="3" key="1">
    <citation type="submission" date="2023-01" db="EMBL/GenBank/DDBJ databases">
        <title>The chitinases involved in constricting ring structure development in the nematode-trapping fungus Drechslerella dactyloides.</title>
        <authorList>
            <person name="Wang R."/>
            <person name="Zhang L."/>
            <person name="Tang P."/>
            <person name="Li S."/>
            <person name="Liang L."/>
        </authorList>
    </citation>
    <scope>NUCLEOTIDE SEQUENCE</scope>
    <source>
        <strain evidence="3">YMF1.00031</strain>
    </source>
</reference>
<feature type="compositionally biased region" description="Polar residues" evidence="1">
    <location>
        <begin position="198"/>
        <end position="215"/>
    </location>
</feature>
<dbReference type="Gene3D" id="3.40.50.300">
    <property type="entry name" value="P-loop containing nucleotide triphosphate hydrolases"/>
    <property type="match status" value="1"/>
</dbReference>
<keyword evidence="2" id="KW-0472">Membrane</keyword>
<feature type="transmembrane region" description="Helical" evidence="2">
    <location>
        <begin position="12"/>
        <end position="28"/>
    </location>
</feature>
<keyword evidence="4" id="KW-1185">Reference proteome</keyword>
<dbReference type="Proteomes" id="UP001221413">
    <property type="component" value="Unassembled WGS sequence"/>
</dbReference>
<dbReference type="EMBL" id="JAQGDS010000005">
    <property type="protein sequence ID" value="KAJ6260795.1"/>
    <property type="molecule type" value="Genomic_DNA"/>
</dbReference>
<keyword evidence="2" id="KW-1133">Transmembrane helix</keyword>
<feature type="transmembrane region" description="Helical" evidence="2">
    <location>
        <begin position="35"/>
        <end position="56"/>
    </location>
</feature>
<evidence type="ECO:0008006" key="5">
    <source>
        <dbReference type="Google" id="ProtNLM"/>
    </source>
</evidence>
<evidence type="ECO:0000313" key="3">
    <source>
        <dbReference type="EMBL" id="KAJ6260795.1"/>
    </source>
</evidence>
<gene>
    <name evidence="3" type="ORF">Dda_5025</name>
</gene>
<dbReference type="InterPro" id="IPR027417">
    <property type="entry name" value="P-loop_NTPase"/>
</dbReference>
<sequence length="796" mass="88288">MQRFSEGIALEWSMIVVTLLLVLLRLYHRFRYERLALFEDGFVVVAWLCFFSQAVMTTELYRMGLFSNKYETLVATFNGNITDVKTLKIWYAENGTYHFNIGDSDNWVFGGRDTRSIPLSASIEKLTRALQKIRPPKLSGVPPATIKERVEKHVKSGAWRRPPTPQNQEAESMFPQWRQWHQESTESPGHAAGRAAGASNTSRQPNSRSASSTGTHPLRSREAPAPSPSKNHFSEPTPIPPTTQRGQLVKKKSHNFRDTGYNQRIFAFDIDPSQGIALTRWEGRDGMDLISEQPPPGGWKRDTKSLLTTTNPLFLSDDDASGQSRNEIDKILSGAPLFTSDTLHIDDSPEGPSDVVIQSGVFAKVQQTGRPSTASGQQENEKINDILLLNTNTPWTTFICGLQGAGKSHSLSVILENCLIPNKSIGILARPLSALVLYFAPYTPIDAGKPCEVAYLAVPGPGSENGIADGQGPVNARSVAVLASRSNLGNMKKVYGKIPGVTVRPLLFKPSQLTIKTMLHLMSVSQDNNALYLQVVTRILREMAAENPAGFSYEKFKELLSEEQLTPMQWAPLELRLELLESFIGAEQNPTPFTPVAGSVTIVDLTCPFVDAETACVLFSICLDLYSSAPSDTGKVVALDEAHKASYIENEISDTEFANSVIQNIRLQRHLGLRTIISTQDPQVHPELLELASFIIMHRFDSPRWFKTLRSHVGFDAENDTSASAEEEAEANRRATTAFEQIMCLNTGEAYLYCPQLATVEQRAYKQEIVRLGNKLLKVRIRKRLTKDGGVSKNVL</sequence>
<evidence type="ECO:0000256" key="1">
    <source>
        <dbReference type="SAM" id="MobiDB-lite"/>
    </source>
</evidence>
<accession>A0AAD6IXZ1</accession>
<dbReference type="SUPFAM" id="SSF52540">
    <property type="entry name" value="P-loop containing nucleoside triphosphate hydrolases"/>
    <property type="match status" value="1"/>
</dbReference>
<name>A0AAD6IXZ1_DREDA</name>
<protein>
    <recommendedName>
        <fullName evidence="5">P-loop containing nucleoside triphosphate hydrolase protein</fullName>
    </recommendedName>
</protein>
<proteinExistence type="predicted"/>
<evidence type="ECO:0000256" key="2">
    <source>
        <dbReference type="SAM" id="Phobius"/>
    </source>
</evidence>
<keyword evidence="2" id="KW-0812">Transmembrane</keyword>
<comment type="caution">
    <text evidence="3">The sequence shown here is derived from an EMBL/GenBank/DDBJ whole genome shotgun (WGS) entry which is preliminary data.</text>
</comment>